<dbReference type="Proteomes" id="UP000652681">
    <property type="component" value="Unassembled WGS sequence"/>
</dbReference>
<evidence type="ECO:0000259" key="8">
    <source>
        <dbReference type="SMART" id="SM00487"/>
    </source>
</evidence>
<evidence type="ECO:0000256" key="2">
    <source>
        <dbReference type="ARBA" id="ARBA00022741"/>
    </source>
</evidence>
<comment type="similarity">
    <text evidence="1">Belongs to the DNA2/NAM7 helicase family.</text>
</comment>
<dbReference type="InterPro" id="IPR027417">
    <property type="entry name" value="P-loop_NTPase"/>
</dbReference>
<comment type="caution">
    <text evidence="9">The sequence shown here is derived from an EMBL/GenBank/DDBJ whole genome shotgun (WGS) entry which is preliminary data.</text>
</comment>
<evidence type="ECO:0000313" key="10">
    <source>
        <dbReference type="Proteomes" id="UP000652681"/>
    </source>
</evidence>
<evidence type="ECO:0000256" key="1">
    <source>
        <dbReference type="ARBA" id="ARBA00007913"/>
    </source>
</evidence>
<dbReference type="FunFam" id="3.40.50.300:FF:000326">
    <property type="entry name" value="P-loop containing nucleoside triphosphate hydrolase"/>
    <property type="match status" value="1"/>
</dbReference>
<dbReference type="GO" id="GO:0016787">
    <property type="term" value="F:hydrolase activity"/>
    <property type="evidence" value="ECO:0007669"/>
    <property type="project" value="UniProtKB-KW"/>
</dbReference>
<dbReference type="InterPro" id="IPR014001">
    <property type="entry name" value="Helicase_ATP-bd"/>
</dbReference>
<evidence type="ECO:0000256" key="4">
    <source>
        <dbReference type="ARBA" id="ARBA00022806"/>
    </source>
</evidence>
<dbReference type="SMART" id="SM00382">
    <property type="entry name" value="AAA"/>
    <property type="match status" value="1"/>
</dbReference>
<dbReference type="InterPro" id="IPR041679">
    <property type="entry name" value="DNA2/NAM7-like_C"/>
</dbReference>
<keyword evidence="4" id="KW-0347">Helicase</keyword>
<keyword evidence="3" id="KW-0378">Hydrolase</keyword>
<sequence>MTIEELIAALKIESRAQDERYSLSGGASLKQLRADGYLLQPIRVNRRSYGFADYPEFEFYLPFPAETSQFRNGCSIQLFSGDEQPVAGVLLYLEGNKGEIRLYTSDFPDWIDDKNIGVQLVTDQRTNEIQLETLKQIQQSKKYLSLYQRFHQPFSGKESLVRKTEITFQNSSLNNSQKQAIMACLDTDEVEVIHGPPGTGKTTTLVELIDQLNRQGRRVLVSAPSNTAVDNIGQRLAAQNIDFLRVGNNVKVREELIPYTIEGKIEESNLKQTIKKMRIQSEQLRKMAHQYKRKFGKDEREQRKLLLNEVKSIRKEIKALQHHFEESCYEKTNVILGTPIGLYDCQFKEESYDVLLMDEAGQCLEPLTWTIIPLAKRCILAGDPFQLPPTVISEEAKRKGFNVSLLETFIANGFPVHLLDIQYRMEAVIAEFSNRYFYEGKLKSDKPVMADSNHLFFYDSAGADYTEQEDEHSASLYNLEELRFIERLLDAEGIDPKSTVFITPYNGQLQQAKDYFKDVPFQRFSTIDSFQGQEADAIILSLVRSNPNQQIGFLNDYRRINVAMTRARKQLYIIGDSSTIGGDEFYSKLLDYLEEINAYHSVFEISE</sequence>
<dbReference type="InterPro" id="IPR041677">
    <property type="entry name" value="DNA2/NAM7_AAA_11"/>
</dbReference>
<accession>A0A8J6P7U7</accession>
<dbReference type="InterPro" id="IPR047187">
    <property type="entry name" value="SF1_C_Upf1"/>
</dbReference>
<dbReference type="CDD" id="cd18808">
    <property type="entry name" value="SF1_C_Upf1"/>
    <property type="match status" value="1"/>
</dbReference>
<dbReference type="GO" id="GO:0005524">
    <property type="term" value="F:ATP binding"/>
    <property type="evidence" value="ECO:0007669"/>
    <property type="project" value="UniProtKB-KW"/>
</dbReference>
<dbReference type="GO" id="GO:0043139">
    <property type="term" value="F:5'-3' DNA helicase activity"/>
    <property type="evidence" value="ECO:0007669"/>
    <property type="project" value="TreeGrafter"/>
</dbReference>
<dbReference type="Pfam" id="PF13087">
    <property type="entry name" value="AAA_12"/>
    <property type="match status" value="1"/>
</dbReference>
<gene>
    <name evidence="9" type="ORF">H9Y05_03675</name>
</gene>
<feature type="domain" description="AAA+ ATPase" evidence="7">
    <location>
        <begin position="187"/>
        <end position="414"/>
    </location>
</feature>
<feature type="domain" description="Helicase ATP-binding" evidence="8">
    <location>
        <begin position="169"/>
        <end position="422"/>
    </location>
</feature>
<dbReference type="SMART" id="SM00487">
    <property type="entry name" value="DEXDc"/>
    <property type="match status" value="1"/>
</dbReference>
<dbReference type="RefSeq" id="WP_216713543.1">
    <property type="nucleotide sequence ID" value="NZ_JACVEL010000002.1"/>
</dbReference>
<keyword evidence="10" id="KW-1185">Reference proteome</keyword>
<dbReference type="InterPro" id="IPR003593">
    <property type="entry name" value="AAA+_ATPase"/>
</dbReference>
<dbReference type="Gene3D" id="2.40.30.270">
    <property type="match status" value="1"/>
</dbReference>
<evidence type="ECO:0000256" key="5">
    <source>
        <dbReference type="ARBA" id="ARBA00022840"/>
    </source>
</evidence>
<reference evidence="9" key="1">
    <citation type="submission" date="2020-09" db="EMBL/GenBank/DDBJ databases">
        <title>Taishania pollutisoli gen. nov., sp. nov., Isolated from Tetrabromobisphenol A-Contaminated Soil.</title>
        <authorList>
            <person name="Chen Q."/>
        </authorList>
    </citation>
    <scope>NUCLEOTIDE SEQUENCE</scope>
    <source>
        <strain evidence="9">CZZ-1</strain>
    </source>
</reference>
<organism evidence="9 10">
    <name type="scientific">Taishania pollutisoli</name>
    <dbReference type="NCBI Taxonomy" id="2766479"/>
    <lineage>
        <taxon>Bacteria</taxon>
        <taxon>Pseudomonadati</taxon>
        <taxon>Bacteroidota</taxon>
        <taxon>Flavobacteriia</taxon>
        <taxon>Flavobacteriales</taxon>
        <taxon>Crocinitomicaceae</taxon>
        <taxon>Taishania</taxon>
    </lineage>
</organism>
<dbReference type="SUPFAM" id="SSF52540">
    <property type="entry name" value="P-loop containing nucleoside triphosphate hydrolases"/>
    <property type="match status" value="1"/>
</dbReference>
<feature type="coiled-coil region" evidence="6">
    <location>
        <begin position="274"/>
        <end position="323"/>
    </location>
</feature>
<dbReference type="PANTHER" id="PTHR43788">
    <property type="entry name" value="DNA2/NAM7 HELICASE FAMILY MEMBER"/>
    <property type="match status" value="1"/>
</dbReference>
<evidence type="ECO:0000259" key="7">
    <source>
        <dbReference type="SMART" id="SM00382"/>
    </source>
</evidence>
<dbReference type="Gene3D" id="3.40.50.300">
    <property type="entry name" value="P-loop containing nucleotide triphosphate hydrolases"/>
    <property type="match status" value="2"/>
</dbReference>
<proteinExistence type="inferred from homology"/>
<dbReference type="Pfam" id="PF13086">
    <property type="entry name" value="AAA_11"/>
    <property type="match status" value="1"/>
</dbReference>
<dbReference type="GO" id="GO:0005694">
    <property type="term" value="C:chromosome"/>
    <property type="evidence" value="ECO:0007669"/>
    <property type="project" value="UniProtKB-ARBA"/>
</dbReference>
<dbReference type="EMBL" id="JACVEL010000002">
    <property type="protein sequence ID" value="MBC9811566.1"/>
    <property type="molecule type" value="Genomic_DNA"/>
</dbReference>
<protein>
    <submittedName>
        <fullName evidence="9">AAA family ATPase</fullName>
    </submittedName>
</protein>
<keyword evidence="2" id="KW-0547">Nucleotide-binding</keyword>
<keyword evidence="6" id="KW-0175">Coiled coil</keyword>
<evidence type="ECO:0000256" key="6">
    <source>
        <dbReference type="SAM" id="Coils"/>
    </source>
</evidence>
<dbReference type="AlphaFoldDB" id="A0A8J6P7U7"/>
<dbReference type="InterPro" id="IPR050534">
    <property type="entry name" value="Coronavir_polyprotein_1ab"/>
</dbReference>
<keyword evidence="5" id="KW-0067">ATP-binding</keyword>
<evidence type="ECO:0000256" key="3">
    <source>
        <dbReference type="ARBA" id="ARBA00022801"/>
    </source>
</evidence>
<evidence type="ECO:0000313" key="9">
    <source>
        <dbReference type="EMBL" id="MBC9811566.1"/>
    </source>
</evidence>
<name>A0A8J6P7U7_9FLAO</name>
<dbReference type="PANTHER" id="PTHR43788:SF8">
    <property type="entry name" value="DNA-BINDING PROTEIN SMUBP-2"/>
    <property type="match status" value="1"/>
</dbReference>